<reference evidence="5 6" key="1">
    <citation type="submission" date="2024-02" db="EMBL/GenBank/DDBJ databases">
        <title>De novo assembly and annotation of 12 fungi associated with fruit tree decline syndrome in Ontario, Canada.</title>
        <authorList>
            <person name="Sulman M."/>
            <person name="Ellouze W."/>
            <person name="Ilyukhin E."/>
        </authorList>
    </citation>
    <scope>NUCLEOTIDE SEQUENCE [LARGE SCALE GENOMIC DNA]</scope>
    <source>
        <strain evidence="5 6">M11/M66-122</strain>
    </source>
</reference>
<dbReference type="PROSITE" id="PS51349">
    <property type="entry name" value="FMN_HYDROXY_ACID_DH_2"/>
    <property type="match status" value="1"/>
</dbReference>
<dbReference type="EMBL" id="JAKJXP020000025">
    <property type="protein sequence ID" value="KAK7753826.1"/>
    <property type="molecule type" value="Genomic_DNA"/>
</dbReference>
<evidence type="ECO:0000313" key="5">
    <source>
        <dbReference type="EMBL" id="KAK7753826.1"/>
    </source>
</evidence>
<dbReference type="PANTHER" id="PTHR10578">
    <property type="entry name" value="S -2-HYDROXY-ACID OXIDASE-RELATED"/>
    <property type="match status" value="1"/>
</dbReference>
<dbReference type="GO" id="GO:0016491">
    <property type="term" value="F:oxidoreductase activity"/>
    <property type="evidence" value="ECO:0007669"/>
    <property type="project" value="UniProtKB-KW"/>
</dbReference>
<keyword evidence="2" id="KW-0560">Oxidoreductase</keyword>
<keyword evidence="6" id="KW-1185">Reference proteome</keyword>
<dbReference type="InterPro" id="IPR008259">
    <property type="entry name" value="FMN_hydac_DH_AS"/>
</dbReference>
<organism evidence="5 6">
    <name type="scientific">Diatrype stigma</name>
    <dbReference type="NCBI Taxonomy" id="117547"/>
    <lineage>
        <taxon>Eukaryota</taxon>
        <taxon>Fungi</taxon>
        <taxon>Dikarya</taxon>
        <taxon>Ascomycota</taxon>
        <taxon>Pezizomycotina</taxon>
        <taxon>Sordariomycetes</taxon>
        <taxon>Xylariomycetidae</taxon>
        <taxon>Xylariales</taxon>
        <taxon>Diatrypaceae</taxon>
        <taxon>Diatrype</taxon>
    </lineage>
</organism>
<dbReference type="PANTHER" id="PTHR10578:SF140">
    <property type="entry name" value="FMN HYDROXY ACID DEHYDROGENASE DOMAIN-CONTAINING PROTEIN"/>
    <property type="match status" value="1"/>
</dbReference>
<evidence type="ECO:0000313" key="6">
    <source>
        <dbReference type="Proteomes" id="UP001320420"/>
    </source>
</evidence>
<dbReference type="InterPro" id="IPR037396">
    <property type="entry name" value="FMN_HAD"/>
</dbReference>
<protein>
    <recommendedName>
        <fullName evidence="4">FMN hydroxy acid dehydrogenase domain-containing protein</fullName>
    </recommendedName>
</protein>
<gene>
    <name evidence="5" type="ORF">SLS62_004192</name>
</gene>
<dbReference type="InterPro" id="IPR000262">
    <property type="entry name" value="FMN-dep_DH"/>
</dbReference>
<evidence type="ECO:0000256" key="2">
    <source>
        <dbReference type="ARBA" id="ARBA00023002"/>
    </source>
</evidence>
<sequence>MRLLGSVAVLALGLSSKVVYAADVDQELDEGIADTGLDTGPWTAGEVPPIADMITVNDFQIAAKNALAAKDYAYYRTAALDETTYINNLIIWRKIRLNGFSFTDVSDLNMNTTILGYPFSAPFFIAPAASAGRAHPDAEANLVRAAGKAGILYTPSISSTLDIEEIAAAAEDGQVMFHQEYIWANETRLRDELSRMEASGFKALFLTVDNTGINGVRDRSLRFSSGGESAHSSTFTLDALNRLRTLTDLPIVPKGVKTAHDVKLCADLGFPAVYLSNHGGRQVDGVPTAAEILLDVHRQYPEVFGQLEIYADGGVRRGTHVLTLLALGARAVGLGRSPMYANVFGEAGVSRLIDVLRQELETEMKLMGQADIDRWHGNTTFLNTRQLELEYFGAPLDVPTSSTPFVHSAPPGGGPGRRAAMFAEGDMS</sequence>
<dbReference type="Proteomes" id="UP001320420">
    <property type="component" value="Unassembled WGS sequence"/>
</dbReference>
<evidence type="ECO:0000256" key="1">
    <source>
        <dbReference type="ARBA" id="ARBA00001917"/>
    </source>
</evidence>
<dbReference type="AlphaFoldDB" id="A0AAN9UUR4"/>
<feature type="signal peptide" evidence="3">
    <location>
        <begin position="1"/>
        <end position="21"/>
    </location>
</feature>
<evidence type="ECO:0000256" key="3">
    <source>
        <dbReference type="SAM" id="SignalP"/>
    </source>
</evidence>
<name>A0AAN9UUR4_9PEZI</name>
<accession>A0AAN9UUR4</accession>
<dbReference type="PROSITE" id="PS00557">
    <property type="entry name" value="FMN_HYDROXY_ACID_DH_1"/>
    <property type="match status" value="1"/>
</dbReference>
<dbReference type="SUPFAM" id="SSF51395">
    <property type="entry name" value="FMN-linked oxidoreductases"/>
    <property type="match status" value="1"/>
</dbReference>
<dbReference type="InterPro" id="IPR013785">
    <property type="entry name" value="Aldolase_TIM"/>
</dbReference>
<dbReference type="Pfam" id="PF01070">
    <property type="entry name" value="FMN_dh"/>
    <property type="match status" value="2"/>
</dbReference>
<feature type="chain" id="PRO_5042878928" description="FMN hydroxy acid dehydrogenase domain-containing protein" evidence="3">
    <location>
        <begin position="22"/>
        <end position="428"/>
    </location>
</feature>
<keyword evidence="3" id="KW-0732">Signal</keyword>
<dbReference type="Gene3D" id="3.20.20.70">
    <property type="entry name" value="Aldolase class I"/>
    <property type="match status" value="1"/>
</dbReference>
<comment type="cofactor">
    <cofactor evidence="1">
        <name>FMN</name>
        <dbReference type="ChEBI" id="CHEBI:58210"/>
    </cofactor>
</comment>
<feature type="domain" description="FMN hydroxy acid dehydrogenase" evidence="4">
    <location>
        <begin position="48"/>
        <end position="385"/>
    </location>
</feature>
<proteinExistence type="predicted"/>
<comment type="caution">
    <text evidence="5">The sequence shown here is derived from an EMBL/GenBank/DDBJ whole genome shotgun (WGS) entry which is preliminary data.</text>
</comment>
<evidence type="ECO:0000259" key="4">
    <source>
        <dbReference type="PROSITE" id="PS51349"/>
    </source>
</evidence>